<accession>A0A2W1NCZ1</accession>
<name>A0A2W1NCZ1_PAEXE</name>
<dbReference type="OrthoDB" id="2889790at2"/>
<organism evidence="1 2">
    <name type="scientific">Paenibacillus xerothermodurans</name>
    <dbReference type="NCBI Taxonomy" id="1977292"/>
    <lineage>
        <taxon>Bacteria</taxon>
        <taxon>Bacillati</taxon>
        <taxon>Bacillota</taxon>
        <taxon>Bacilli</taxon>
        <taxon>Bacillales</taxon>
        <taxon>Paenibacillaceae</taxon>
        <taxon>Paenibacillus</taxon>
    </lineage>
</organism>
<proteinExistence type="predicted"/>
<dbReference type="EMBL" id="NHRJ02000003">
    <property type="protein sequence ID" value="PZE21530.1"/>
    <property type="molecule type" value="Genomic_DNA"/>
</dbReference>
<evidence type="ECO:0000313" key="1">
    <source>
        <dbReference type="EMBL" id="PZE21530.1"/>
    </source>
</evidence>
<sequence length="82" mass="9345">MTDYAFFKLCEARFGINRGVYNTIDDMFYQRGIKHILSRRKTIVAFLVFATGTAGDIENPRYKFGHGGLSAKLSQYCLVNNL</sequence>
<keyword evidence="2" id="KW-1185">Reference proteome</keyword>
<evidence type="ECO:0000313" key="2">
    <source>
        <dbReference type="Proteomes" id="UP000214746"/>
    </source>
</evidence>
<protein>
    <submittedName>
        <fullName evidence="1">Uncharacterized protein</fullName>
    </submittedName>
</protein>
<dbReference type="Proteomes" id="UP000214746">
    <property type="component" value="Unassembled WGS sequence"/>
</dbReference>
<gene>
    <name evidence="1" type="ORF">CBW46_008550</name>
</gene>
<dbReference type="AlphaFoldDB" id="A0A2W1NCZ1"/>
<comment type="caution">
    <text evidence="1">The sequence shown here is derived from an EMBL/GenBank/DDBJ whole genome shotgun (WGS) entry which is preliminary data.</text>
</comment>
<reference evidence="1" key="1">
    <citation type="submission" date="2018-06" db="EMBL/GenBank/DDBJ databases">
        <title>Paenibacillus xerothermodurans sp. nov. an extremely dry heat resistant spore forming bacterium isolated from the soil of Cape Canaveral, Florida.</title>
        <authorList>
            <person name="Seuylemezian A."/>
            <person name="Kaur N."/>
            <person name="Patil P."/>
            <person name="Patil P."/>
            <person name="Mayilraj S."/>
            <person name="Vaishampayan P."/>
        </authorList>
    </citation>
    <scope>NUCLEOTIDE SEQUENCE [LARGE SCALE GENOMIC DNA]</scope>
    <source>
        <strain evidence="1">ATCC 27380</strain>
    </source>
</reference>